<dbReference type="Pfam" id="PF08765">
    <property type="entry name" value="Mor"/>
    <property type="match status" value="1"/>
</dbReference>
<dbReference type="Gene3D" id="1.10.10.60">
    <property type="entry name" value="Homeodomain-like"/>
    <property type="match status" value="1"/>
</dbReference>
<keyword evidence="3" id="KW-1185">Reference proteome</keyword>
<dbReference type="SUPFAM" id="SSF46689">
    <property type="entry name" value="Homeodomain-like"/>
    <property type="match status" value="1"/>
</dbReference>
<evidence type="ECO:0000313" key="2">
    <source>
        <dbReference type="EMBL" id="MBP1855285.1"/>
    </source>
</evidence>
<dbReference type="InterPro" id="IPR009057">
    <property type="entry name" value="Homeodomain-like_sf"/>
</dbReference>
<evidence type="ECO:0000259" key="1">
    <source>
        <dbReference type="Pfam" id="PF08765"/>
    </source>
</evidence>
<dbReference type="RefSeq" id="WP_209456725.1">
    <property type="nucleotide sequence ID" value="NZ_BAAACS010000002.1"/>
</dbReference>
<protein>
    <submittedName>
        <fullName evidence="2">Mor family transcriptional regulator</fullName>
    </submittedName>
</protein>
<feature type="domain" description="Mor transcription activator" evidence="1">
    <location>
        <begin position="19"/>
        <end position="84"/>
    </location>
</feature>
<evidence type="ECO:0000313" key="3">
    <source>
        <dbReference type="Proteomes" id="UP000767291"/>
    </source>
</evidence>
<sequence>MLVRLDDIPENFHAMIVVIGIEKFLELSKLYGGINMYIPIYSCIIREARNREIIEKYNGVNSNQLALKYGISSNSVKRIVRNISK</sequence>
<comment type="caution">
    <text evidence="2">The sequence shown here is derived from an EMBL/GenBank/DDBJ whole genome shotgun (WGS) entry which is preliminary data.</text>
</comment>
<dbReference type="Proteomes" id="UP000767291">
    <property type="component" value="Unassembled WGS sequence"/>
</dbReference>
<dbReference type="EMBL" id="JAGGJX010000002">
    <property type="protein sequence ID" value="MBP1855285.1"/>
    <property type="molecule type" value="Genomic_DNA"/>
</dbReference>
<accession>A0ABS4EBH7</accession>
<organism evidence="2 3">
    <name type="scientific">Metaclostridioides mangenotii</name>
    <dbReference type="NCBI Taxonomy" id="1540"/>
    <lineage>
        <taxon>Bacteria</taxon>
        <taxon>Bacillati</taxon>
        <taxon>Bacillota</taxon>
        <taxon>Clostridia</taxon>
        <taxon>Peptostreptococcales</taxon>
        <taxon>Peptostreptococcaceae</taxon>
        <taxon>Metaclostridioides</taxon>
    </lineage>
</organism>
<gene>
    <name evidence="2" type="ORF">J2Z43_001678</name>
</gene>
<proteinExistence type="predicted"/>
<name>A0ABS4EBH7_9FIRM</name>
<reference evidence="2 3" key="1">
    <citation type="submission" date="2021-03" db="EMBL/GenBank/DDBJ databases">
        <title>Genomic Encyclopedia of Type Strains, Phase IV (KMG-IV): sequencing the most valuable type-strain genomes for metagenomic binning, comparative biology and taxonomic classification.</title>
        <authorList>
            <person name="Goeker M."/>
        </authorList>
    </citation>
    <scope>NUCLEOTIDE SEQUENCE [LARGE SCALE GENOMIC DNA]</scope>
    <source>
        <strain evidence="2 3">DSM 1289</strain>
    </source>
</reference>
<dbReference type="InterPro" id="IPR014875">
    <property type="entry name" value="Mor_transcription_activator"/>
</dbReference>